<evidence type="ECO:0000313" key="2">
    <source>
        <dbReference type="Proteomes" id="UP001638806"/>
    </source>
</evidence>
<evidence type="ECO:0000313" key="1">
    <source>
        <dbReference type="EMBL" id="KAL3953308.1"/>
    </source>
</evidence>
<reference evidence="1" key="1">
    <citation type="submission" date="2024-12" db="EMBL/GenBank/DDBJ databases">
        <title>Comparative genomics and development of molecular markers within Purpureocillium lilacinum and among Purpureocillium species.</title>
        <authorList>
            <person name="Yeh Z.-Y."/>
            <person name="Ni N.-T."/>
            <person name="Lo P.-H."/>
            <person name="Mushyakhwo K."/>
            <person name="Lin C.-F."/>
            <person name="Nai Y.-S."/>
        </authorList>
    </citation>
    <scope>NUCLEOTIDE SEQUENCE</scope>
    <source>
        <strain evidence="1">NCHU-NPUST-175</strain>
    </source>
</reference>
<organism evidence="1 2">
    <name type="scientific">Purpureocillium lilacinum</name>
    <name type="common">Paecilomyces lilacinus</name>
    <dbReference type="NCBI Taxonomy" id="33203"/>
    <lineage>
        <taxon>Eukaryota</taxon>
        <taxon>Fungi</taxon>
        <taxon>Dikarya</taxon>
        <taxon>Ascomycota</taxon>
        <taxon>Pezizomycotina</taxon>
        <taxon>Sordariomycetes</taxon>
        <taxon>Hypocreomycetidae</taxon>
        <taxon>Hypocreales</taxon>
        <taxon>Ophiocordycipitaceae</taxon>
        <taxon>Purpureocillium</taxon>
    </lineage>
</organism>
<keyword evidence="2" id="KW-1185">Reference proteome</keyword>
<protein>
    <submittedName>
        <fullName evidence="1">Uncharacterized protein</fullName>
    </submittedName>
</protein>
<gene>
    <name evidence="1" type="ORF">ACCO45_013251</name>
</gene>
<proteinExistence type="predicted"/>
<dbReference type="EMBL" id="JBGNUJ010000012">
    <property type="protein sequence ID" value="KAL3953308.1"/>
    <property type="molecule type" value="Genomic_DNA"/>
</dbReference>
<accession>A0ACC4DB12</accession>
<sequence>MSQTTPPMMVTAGTPTPTPTPTLTPRFELDDASCVGTDDAEMLAATDCGPVLTLDVVSVRDVSDVLEIVLVIMDAVVGETPMVVNVDTKPLLTLEKKNILLLAAVHIISVDTVEDLSRPYAANPYALTPATLSSSGFEQNNGQALLRQVLSVQLPRT</sequence>
<comment type="caution">
    <text evidence="1">The sequence shown here is derived from an EMBL/GenBank/DDBJ whole genome shotgun (WGS) entry which is preliminary data.</text>
</comment>
<dbReference type="Proteomes" id="UP001638806">
    <property type="component" value="Unassembled WGS sequence"/>
</dbReference>
<name>A0ACC4DB12_PURLI</name>